<dbReference type="OrthoDB" id="6350453at2759"/>
<reference evidence="2" key="1">
    <citation type="submission" date="2021-11" db="EMBL/GenBank/DDBJ databases">
        <authorList>
            <person name="Schell T."/>
        </authorList>
    </citation>
    <scope>NUCLEOTIDE SEQUENCE</scope>
    <source>
        <strain evidence="2">M5</strain>
    </source>
</reference>
<sequence length="135" mass="15136">MGSQRNDSEYLGSSSHQPTGVLGKQDHAGNSEFEKHDLETGTVGNPLDSNMQPMDEYSPAESYSIFFQDAFNVINSEMEKFYSNLEKIEEKEATVLVEIVSKTEEMKNLSRILRAKRDSALQAIGQLTTKRNGQN</sequence>
<accession>A0A8J2WLT7</accession>
<feature type="compositionally biased region" description="Polar residues" evidence="1">
    <location>
        <begin position="1"/>
        <end position="18"/>
    </location>
</feature>
<feature type="region of interest" description="Disordered" evidence="1">
    <location>
        <begin position="1"/>
        <end position="55"/>
    </location>
</feature>
<keyword evidence="3" id="KW-1185">Reference proteome</keyword>
<evidence type="ECO:0000313" key="2">
    <source>
        <dbReference type="EMBL" id="CAH0109464.1"/>
    </source>
</evidence>
<gene>
    <name evidence="2" type="ORF">DGAL_LOCUS12942</name>
</gene>
<proteinExistence type="predicted"/>
<evidence type="ECO:0000313" key="3">
    <source>
        <dbReference type="Proteomes" id="UP000789390"/>
    </source>
</evidence>
<dbReference type="AlphaFoldDB" id="A0A8J2WLT7"/>
<organism evidence="2 3">
    <name type="scientific">Daphnia galeata</name>
    <dbReference type="NCBI Taxonomy" id="27404"/>
    <lineage>
        <taxon>Eukaryota</taxon>
        <taxon>Metazoa</taxon>
        <taxon>Ecdysozoa</taxon>
        <taxon>Arthropoda</taxon>
        <taxon>Crustacea</taxon>
        <taxon>Branchiopoda</taxon>
        <taxon>Diplostraca</taxon>
        <taxon>Cladocera</taxon>
        <taxon>Anomopoda</taxon>
        <taxon>Daphniidae</taxon>
        <taxon>Daphnia</taxon>
    </lineage>
</organism>
<evidence type="ECO:0000256" key="1">
    <source>
        <dbReference type="SAM" id="MobiDB-lite"/>
    </source>
</evidence>
<dbReference type="EMBL" id="CAKKLH010000292">
    <property type="protein sequence ID" value="CAH0109464.1"/>
    <property type="molecule type" value="Genomic_DNA"/>
</dbReference>
<name>A0A8J2WLT7_9CRUS</name>
<feature type="compositionally biased region" description="Basic and acidic residues" evidence="1">
    <location>
        <begin position="24"/>
        <end position="39"/>
    </location>
</feature>
<dbReference type="Proteomes" id="UP000789390">
    <property type="component" value="Unassembled WGS sequence"/>
</dbReference>
<protein>
    <submittedName>
        <fullName evidence="2">Uncharacterized protein</fullName>
    </submittedName>
</protein>
<comment type="caution">
    <text evidence="2">The sequence shown here is derived from an EMBL/GenBank/DDBJ whole genome shotgun (WGS) entry which is preliminary data.</text>
</comment>